<dbReference type="InterPro" id="IPR013324">
    <property type="entry name" value="RNA_pol_sigma_r3/r4-like"/>
</dbReference>
<evidence type="ECO:0000256" key="1">
    <source>
        <dbReference type="ARBA" id="ARBA00023015"/>
    </source>
</evidence>
<accession>A0A7W3J6X4</accession>
<keyword evidence="2" id="KW-0731">Sigma factor</keyword>
<dbReference type="NCBIfam" id="TIGR02937">
    <property type="entry name" value="sigma70-ECF"/>
    <property type="match status" value="1"/>
</dbReference>
<dbReference type="EMBL" id="JACGWV010000001">
    <property type="protein sequence ID" value="MBA8807415.1"/>
    <property type="molecule type" value="Genomic_DNA"/>
</dbReference>
<dbReference type="InterPro" id="IPR013325">
    <property type="entry name" value="RNA_pol_sigma_r2"/>
</dbReference>
<keyword evidence="3" id="KW-0238">DNA-binding</keyword>
<name>A0A7W3J6X4_9MICO</name>
<evidence type="ECO:0000256" key="3">
    <source>
        <dbReference type="ARBA" id="ARBA00023125"/>
    </source>
</evidence>
<evidence type="ECO:0000256" key="4">
    <source>
        <dbReference type="ARBA" id="ARBA00023163"/>
    </source>
</evidence>
<dbReference type="InterPro" id="IPR007630">
    <property type="entry name" value="RNA_pol_sigma70_r4"/>
</dbReference>
<keyword evidence="1" id="KW-0805">Transcription regulation</keyword>
<feature type="region of interest" description="Disordered" evidence="5">
    <location>
        <begin position="1"/>
        <end position="23"/>
    </location>
</feature>
<evidence type="ECO:0000313" key="7">
    <source>
        <dbReference type="EMBL" id="MBA8807415.1"/>
    </source>
</evidence>
<comment type="caution">
    <text evidence="7">The sequence shown here is derived from an EMBL/GenBank/DDBJ whole genome shotgun (WGS) entry which is preliminary data.</text>
</comment>
<feature type="domain" description="RNA polymerase sigma-70" evidence="6">
    <location>
        <begin position="110"/>
        <end position="123"/>
    </location>
</feature>
<dbReference type="InterPro" id="IPR014284">
    <property type="entry name" value="RNA_pol_sigma-70_dom"/>
</dbReference>
<dbReference type="Pfam" id="PF04545">
    <property type="entry name" value="Sigma70_r4"/>
    <property type="match status" value="1"/>
</dbReference>
<reference evidence="7 8" key="1">
    <citation type="submission" date="2020-07" db="EMBL/GenBank/DDBJ databases">
        <title>Sequencing the genomes of 1000 actinobacteria strains.</title>
        <authorList>
            <person name="Klenk H.-P."/>
        </authorList>
    </citation>
    <scope>NUCLEOTIDE SEQUENCE [LARGE SCALE GENOMIC DNA]</scope>
    <source>
        <strain evidence="7 8">DSM 44121</strain>
    </source>
</reference>
<dbReference type="Gene3D" id="1.20.120.1810">
    <property type="match status" value="1"/>
</dbReference>
<gene>
    <name evidence="7" type="ORF">FHX71_001357</name>
</gene>
<dbReference type="Pfam" id="PF04542">
    <property type="entry name" value="Sigma70_r2"/>
    <property type="match status" value="1"/>
</dbReference>
<proteinExistence type="predicted"/>
<evidence type="ECO:0000256" key="2">
    <source>
        <dbReference type="ARBA" id="ARBA00023082"/>
    </source>
</evidence>
<dbReference type="PROSITE" id="PS00715">
    <property type="entry name" value="SIGMA70_1"/>
    <property type="match status" value="1"/>
</dbReference>
<keyword evidence="8" id="KW-1185">Reference proteome</keyword>
<evidence type="ECO:0000259" key="6">
    <source>
        <dbReference type="PROSITE" id="PS00715"/>
    </source>
</evidence>
<dbReference type="GO" id="GO:0003677">
    <property type="term" value="F:DNA binding"/>
    <property type="evidence" value="ECO:0007669"/>
    <property type="project" value="UniProtKB-KW"/>
</dbReference>
<dbReference type="InterPro" id="IPR050239">
    <property type="entry name" value="Sigma-70_RNA_pol_init_factors"/>
</dbReference>
<dbReference type="GO" id="GO:0006352">
    <property type="term" value="P:DNA-templated transcription initiation"/>
    <property type="evidence" value="ECO:0007669"/>
    <property type="project" value="InterPro"/>
</dbReference>
<dbReference type="AlphaFoldDB" id="A0A7W3J6X4"/>
<evidence type="ECO:0000313" key="8">
    <source>
        <dbReference type="Proteomes" id="UP000540568"/>
    </source>
</evidence>
<organism evidence="7 8">
    <name type="scientific">Promicromonospora sukumoe</name>
    <dbReference type="NCBI Taxonomy" id="88382"/>
    <lineage>
        <taxon>Bacteria</taxon>
        <taxon>Bacillati</taxon>
        <taxon>Actinomycetota</taxon>
        <taxon>Actinomycetes</taxon>
        <taxon>Micrococcales</taxon>
        <taxon>Promicromonosporaceae</taxon>
        <taxon>Promicromonospora</taxon>
    </lineage>
</organism>
<dbReference type="PANTHER" id="PTHR30603:SF47">
    <property type="entry name" value="RNA POLYMERASE SIGMA FACTOR SIGD, CHLOROPLASTIC"/>
    <property type="match status" value="1"/>
</dbReference>
<dbReference type="InterPro" id="IPR007627">
    <property type="entry name" value="RNA_pol_sigma70_r2"/>
</dbReference>
<dbReference type="RefSeq" id="WP_182614994.1">
    <property type="nucleotide sequence ID" value="NZ_BAAATF010000007.1"/>
</dbReference>
<sequence length="239" mass="26069">MRTARNSRSPRSRRGKEPAPHPALPQSYAAMIERTPSLDDAQLESLLERAVAGADAARTLDATAVSPSLRVTLEARVKDGQYAKERLVLAHLRLVPAIAGSYAGRLPFMDLVQEGNVGLVRAADSYDPAHGTFAAYAHRWVRRSIVRAVAAAEQAQNASTPAPTPEQHLLRRRVRQAVAHLDAVEARVLEMRFGLLDGTTRTLDEISRRLGVTKERVAQILESALARLRDVVSPAPLVA</sequence>
<dbReference type="SUPFAM" id="SSF88659">
    <property type="entry name" value="Sigma3 and sigma4 domains of RNA polymerase sigma factors"/>
    <property type="match status" value="1"/>
</dbReference>
<dbReference type="InterPro" id="IPR036388">
    <property type="entry name" value="WH-like_DNA-bd_sf"/>
</dbReference>
<dbReference type="CDD" id="cd06171">
    <property type="entry name" value="Sigma70_r4"/>
    <property type="match status" value="1"/>
</dbReference>
<keyword evidence="4" id="KW-0804">Transcription</keyword>
<dbReference type="InterPro" id="IPR000943">
    <property type="entry name" value="RNA_pol_sigma70"/>
</dbReference>
<dbReference type="SUPFAM" id="SSF88946">
    <property type="entry name" value="Sigma2 domain of RNA polymerase sigma factors"/>
    <property type="match status" value="1"/>
</dbReference>
<dbReference type="Proteomes" id="UP000540568">
    <property type="component" value="Unassembled WGS sequence"/>
</dbReference>
<protein>
    <submittedName>
        <fullName evidence="7">RNA polymerase sigma factor (Sigma-70 family)</fullName>
    </submittedName>
</protein>
<dbReference type="PANTHER" id="PTHR30603">
    <property type="entry name" value="RNA POLYMERASE SIGMA FACTOR RPO"/>
    <property type="match status" value="1"/>
</dbReference>
<dbReference type="GO" id="GO:0016987">
    <property type="term" value="F:sigma factor activity"/>
    <property type="evidence" value="ECO:0007669"/>
    <property type="project" value="UniProtKB-KW"/>
</dbReference>
<evidence type="ECO:0000256" key="5">
    <source>
        <dbReference type="SAM" id="MobiDB-lite"/>
    </source>
</evidence>
<dbReference type="Gene3D" id="1.10.10.10">
    <property type="entry name" value="Winged helix-like DNA-binding domain superfamily/Winged helix DNA-binding domain"/>
    <property type="match status" value="1"/>
</dbReference>